<dbReference type="EMBL" id="JAABLP010000001">
    <property type="protein sequence ID" value="NBN62763.1"/>
    <property type="molecule type" value="Genomic_DNA"/>
</dbReference>
<evidence type="ECO:0000313" key="2">
    <source>
        <dbReference type="Proteomes" id="UP000541347"/>
    </source>
</evidence>
<gene>
    <name evidence="1" type="ORF">GWI71_03630</name>
</gene>
<comment type="caution">
    <text evidence="1">The sequence shown here is derived from an EMBL/GenBank/DDBJ whole genome shotgun (WGS) entry which is preliminary data.</text>
</comment>
<protein>
    <submittedName>
        <fullName evidence="1">Uncharacterized protein</fullName>
    </submittedName>
</protein>
<proteinExistence type="predicted"/>
<dbReference type="RefSeq" id="WP_161673986.1">
    <property type="nucleotide sequence ID" value="NZ_JAABLP010000001.1"/>
</dbReference>
<sequence>MKIFRMEYIPGRDPFPDEPEDTGRPGYWLVICEWEDEVGIRAGDMYVETLGETATEQEVYDAVMAQILAAIG</sequence>
<accession>A0ABW9ZDL6</accession>
<dbReference type="Proteomes" id="UP000541347">
    <property type="component" value="Unassembled WGS sequence"/>
</dbReference>
<name>A0ABW9ZDL6_9HYPH</name>
<keyword evidence="2" id="KW-1185">Reference proteome</keyword>
<reference evidence="1 2" key="1">
    <citation type="submission" date="2020-01" db="EMBL/GenBank/DDBJ databases">
        <authorList>
            <person name="Peng S.Y."/>
            <person name="Li J."/>
            <person name="Wang M."/>
            <person name="Wang L."/>
            <person name="Wang C.Q."/>
            <person name="Wang J.R."/>
        </authorList>
    </citation>
    <scope>NUCLEOTIDE SEQUENCE [LARGE SCALE GENOMIC DNA]</scope>
    <source>
        <strain evidence="1 2">XCT-34</strain>
    </source>
</reference>
<evidence type="ECO:0000313" key="1">
    <source>
        <dbReference type="EMBL" id="NBN62763.1"/>
    </source>
</evidence>
<organism evidence="1 2">
    <name type="scientific">Pannonibacter tanglangensis</name>
    <dbReference type="NCBI Taxonomy" id="2750084"/>
    <lineage>
        <taxon>Bacteria</taxon>
        <taxon>Pseudomonadati</taxon>
        <taxon>Pseudomonadota</taxon>
        <taxon>Alphaproteobacteria</taxon>
        <taxon>Hyphomicrobiales</taxon>
        <taxon>Stappiaceae</taxon>
        <taxon>Pannonibacter</taxon>
    </lineage>
</organism>